<name>A0ABN2N6T8_9MICO</name>
<dbReference type="Pfam" id="PF06983">
    <property type="entry name" value="3-dmu-9_3-mt"/>
    <property type="match status" value="1"/>
</dbReference>
<feature type="domain" description="PhnB-like" evidence="1">
    <location>
        <begin position="5"/>
        <end position="121"/>
    </location>
</feature>
<dbReference type="RefSeq" id="WP_344099204.1">
    <property type="nucleotide sequence ID" value="NZ_BAAANL010000001.1"/>
</dbReference>
<dbReference type="InterPro" id="IPR028973">
    <property type="entry name" value="PhnB-like"/>
</dbReference>
<dbReference type="Proteomes" id="UP001501094">
    <property type="component" value="Unassembled WGS sequence"/>
</dbReference>
<gene>
    <name evidence="2" type="ORF">GCM10009751_05180</name>
</gene>
<organism evidence="2 3">
    <name type="scientific">Myceligenerans crystallogenes</name>
    <dbReference type="NCBI Taxonomy" id="316335"/>
    <lineage>
        <taxon>Bacteria</taxon>
        <taxon>Bacillati</taxon>
        <taxon>Actinomycetota</taxon>
        <taxon>Actinomycetes</taxon>
        <taxon>Micrococcales</taxon>
        <taxon>Promicromonosporaceae</taxon>
        <taxon>Myceligenerans</taxon>
    </lineage>
</organism>
<reference evidence="2 3" key="1">
    <citation type="journal article" date="2019" name="Int. J. Syst. Evol. Microbiol.">
        <title>The Global Catalogue of Microorganisms (GCM) 10K type strain sequencing project: providing services to taxonomists for standard genome sequencing and annotation.</title>
        <authorList>
            <consortium name="The Broad Institute Genomics Platform"/>
            <consortium name="The Broad Institute Genome Sequencing Center for Infectious Disease"/>
            <person name="Wu L."/>
            <person name="Ma J."/>
        </authorList>
    </citation>
    <scope>NUCLEOTIDE SEQUENCE [LARGE SCALE GENOMIC DNA]</scope>
    <source>
        <strain evidence="2 3">JCM 14326</strain>
    </source>
</reference>
<dbReference type="Gene3D" id="3.10.180.10">
    <property type="entry name" value="2,3-Dihydroxybiphenyl 1,2-Dioxygenase, domain 1"/>
    <property type="match status" value="1"/>
</dbReference>
<keyword evidence="3" id="KW-1185">Reference proteome</keyword>
<evidence type="ECO:0000313" key="3">
    <source>
        <dbReference type="Proteomes" id="UP001501094"/>
    </source>
</evidence>
<proteinExistence type="predicted"/>
<protein>
    <submittedName>
        <fullName evidence="2">VOC family protein</fullName>
    </submittedName>
</protein>
<sequence length="169" mass="18479">MVEVRSHLWFGGNDAHEAAEFYARHIPGSSVDKVIVSPQPDGIVGAPAGQPFVVEFTVAGQKYTGLNAGDNFRLDEAFSFLLDVDTQDEVDRYWEILTSDGGEPGPCGWCKDRFGVSWQVIPRRLYELCGDYTTAANRRAMDAMLQMGKIDVAALEAAYDGEETPAPAS</sequence>
<evidence type="ECO:0000313" key="2">
    <source>
        <dbReference type="EMBL" id="GAA1851632.1"/>
    </source>
</evidence>
<dbReference type="InterPro" id="IPR009725">
    <property type="entry name" value="3_dmu_93_MTrfase"/>
</dbReference>
<evidence type="ECO:0000259" key="1">
    <source>
        <dbReference type="Pfam" id="PF06983"/>
    </source>
</evidence>
<dbReference type="InterPro" id="IPR029068">
    <property type="entry name" value="Glyas_Bleomycin-R_OHBP_Dase"/>
</dbReference>
<dbReference type="SUPFAM" id="SSF54593">
    <property type="entry name" value="Glyoxalase/Bleomycin resistance protein/Dihydroxybiphenyl dioxygenase"/>
    <property type="match status" value="1"/>
</dbReference>
<comment type="caution">
    <text evidence="2">The sequence shown here is derived from an EMBL/GenBank/DDBJ whole genome shotgun (WGS) entry which is preliminary data.</text>
</comment>
<dbReference type="EMBL" id="BAAANL010000001">
    <property type="protein sequence ID" value="GAA1851632.1"/>
    <property type="molecule type" value="Genomic_DNA"/>
</dbReference>
<dbReference type="PANTHER" id="PTHR33990:SF2">
    <property type="entry name" value="PHNB-LIKE DOMAIN-CONTAINING PROTEIN"/>
    <property type="match status" value="1"/>
</dbReference>
<dbReference type="PIRSF" id="PIRSF021700">
    <property type="entry name" value="3_dmu_93_MTrfase"/>
    <property type="match status" value="1"/>
</dbReference>
<dbReference type="PANTHER" id="PTHR33990">
    <property type="entry name" value="PROTEIN YJDN-RELATED"/>
    <property type="match status" value="1"/>
</dbReference>
<accession>A0ABN2N6T8</accession>
<dbReference type="CDD" id="cd06588">
    <property type="entry name" value="PhnB_like"/>
    <property type="match status" value="1"/>
</dbReference>